<accession>A0A543A261</accession>
<feature type="domain" description="Major facilitator superfamily (MFS) profile" evidence="8">
    <location>
        <begin position="204"/>
        <end position="409"/>
    </location>
</feature>
<dbReference type="Pfam" id="PF05977">
    <property type="entry name" value="MFS_3"/>
    <property type="match status" value="1"/>
</dbReference>
<keyword evidence="2" id="KW-0813">Transport</keyword>
<feature type="transmembrane region" description="Helical" evidence="7">
    <location>
        <begin position="283"/>
        <end position="300"/>
    </location>
</feature>
<protein>
    <submittedName>
        <fullName evidence="9">Putative MFS family arabinose efflux permease</fullName>
    </submittedName>
</protein>
<feature type="transmembrane region" description="Helical" evidence="7">
    <location>
        <begin position="256"/>
        <end position="276"/>
    </location>
</feature>
<dbReference type="GO" id="GO:0022857">
    <property type="term" value="F:transmembrane transporter activity"/>
    <property type="evidence" value="ECO:0007669"/>
    <property type="project" value="InterPro"/>
</dbReference>
<dbReference type="PROSITE" id="PS50850">
    <property type="entry name" value="MFS"/>
    <property type="match status" value="2"/>
</dbReference>
<feature type="transmembrane region" description="Helical" evidence="7">
    <location>
        <begin position="306"/>
        <end position="329"/>
    </location>
</feature>
<evidence type="ECO:0000313" key="10">
    <source>
        <dbReference type="Proteomes" id="UP000320209"/>
    </source>
</evidence>
<evidence type="ECO:0000256" key="2">
    <source>
        <dbReference type="ARBA" id="ARBA00022448"/>
    </source>
</evidence>
<dbReference type="Gene3D" id="1.20.1250.20">
    <property type="entry name" value="MFS general substrate transporter like domains"/>
    <property type="match status" value="1"/>
</dbReference>
<dbReference type="OrthoDB" id="9815525at2"/>
<name>A0A543A261_9ACTN</name>
<dbReference type="AlphaFoldDB" id="A0A543A261"/>
<dbReference type="EMBL" id="VFOV01000001">
    <property type="protein sequence ID" value="TQL66668.1"/>
    <property type="molecule type" value="Genomic_DNA"/>
</dbReference>
<gene>
    <name evidence="9" type="ORF">FB381_0532</name>
</gene>
<dbReference type="Proteomes" id="UP000320209">
    <property type="component" value="Unassembled WGS sequence"/>
</dbReference>
<comment type="caution">
    <text evidence="9">The sequence shown here is derived from an EMBL/GenBank/DDBJ whole genome shotgun (WGS) entry which is preliminary data.</text>
</comment>
<feature type="transmembrane region" description="Helical" evidence="7">
    <location>
        <begin position="168"/>
        <end position="192"/>
    </location>
</feature>
<dbReference type="InterPro" id="IPR036259">
    <property type="entry name" value="MFS_trans_sf"/>
</dbReference>
<organism evidence="9 10">
    <name type="scientific">Nocardioides albertanoniae</name>
    <dbReference type="NCBI Taxonomy" id="1175486"/>
    <lineage>
        <taxon>Bacteria</taxon>
        <taxon>Bacillati</taxon>
        <taxon>Actinomycetota</taxon>
        <taxon>Actinomycetes</taxon>
        <taxon>Propionibacteriales</taxon>
        <taxon>Nocardioidaceae</taxon>
        <taxon>Nocardioides</taxon>
    </lineage>
</organism>
<feature type="transmembrane region" description="Helical" evidence="7">
    <location>
        <begin position="80"/>
        <end position="98"/>
    </location>
</feature>
<keyword evidence="6 7" id="KW-0472">Membrane</keyword>
<evidence type="ECO:0000259" key="8">
    <source>
        <dbReference type="PROSITE" id="PS50850"/>
    </source>
</evidence>
<reference evidence="9 10" key="1">
    <citation type="submission" date="2019-06" db="EMBL/GenBank/DDBJ databases">
        <title>Sequencing the genomes of 1000 actinobacteria strains.</title>
        <authorList>
            <person name="Klenk H.-P."/>
        </authorList>
    </citation>
    <scope>NUCLEOTIDE SEQUENCE [LARGE SCALE GENOMIC DNA]</scope>
    <source>
        <strain evidence="9 10">DSM 25218</strain>
    </source>
</reference>
<feature type="transmembrane region" description="Helical" evidence="7">
    <location>
        <begin position="143"/>
        <end position="162"/>
    </location>
</feature>
<evidence type="ECO:0000256" key="1">
    <source>
        <dbReference type="ARBA" id="ARBA00004651"/>
    </source>
</evidence>
<keyword evidence="4 7" id="KW-0812">Transmembrane</keyword>
<feature type="transmembrane region" description="Helical" evidence="7">
    <location>
        <begin position="341"/>
        <end position="364"/>
    </location>
</feature>
<evidence type="ECO:0000313" key="9">
    <source>
        <dbReference type="EMBL" id="TQL66668.1"/>
    </source>
</evidence>
<feature type="domain" description="Major facilitator superfamily (MFS) profile" evidence="8">
    <location>
        <begin position="1"/>
        <end position="197"/>
    </location>
</feature>
<keyword evidence="10" id="KW-1185">Reference proteome</keyword>
<dbReference type="InterPro" id="IPR020846">
    <property type="entry name" value="MFS_dom"/>
</dbReference>
<dbReference type="SUPFAM" id="SSF103473">
    <property type="entry name" value="MFS general substrate transporter"/>
    <property type="match status" value="1"/>
</dbReference>
<evidence type="ECO:0000256" key="5">
    <source>
        <dbReference type="ARBA" id="ARBA00022989"/>
    </source>
</evidence>
<dbReference type="InterPro" id="IPR010290">
    <property type="entry name" value="TM_effector"/>
</dbReference>
<evidence type="ECO:0000256" key="3">
    <source>
        <dbReference type="ARBA" id="ARBA00022475"/>
    </source>
</evidence>
<dbReference type="RefSeq" id="WP_141778855.1">
    <property type="nucleotide sequence ID" value="NZ_VFOV01000001.1"/>
</dbReference>
<dbReference type="PANTHER" id="PTHR23513:SF11">
    <property type="entry name" value="STAPHYLOFERRIN A TRANSPORTER"/>
    <property type="match status" value="1"/>
</dbReference>
<evidence type="ECO:0000256" key="7">
    <source>
        <dbReference type="SAM" id="Phobius"/>
    </source>
</evidence>
<proteinExistence type="predicted"/>
<feature type="transmembrane region" description="Helical" evidence="7">
    <location>
        <begin position="47"/>
        <end position="68"/>
    </location>
</feature>
<evidence type="ECO:0000256" key="4">
    <source>
        <dbReference type="ARBA" id="ARBA00022692"/>
    </source>
</evidence>
<comment type="subcellular location">
    <subcellularLocation>
        <location evidence="1">Cell membrane</location>
        <topology evidence="1">Multi-pass membrane protein</topology>
    </subcellularLocation>
</comment>
<evidence type="ECO:0000256" key="6">
    <source>
        <dbReference type="ARBA" id="ARBA00023136"/>
    </source>
</evidence>
<keyword evidence="3" id="KW-1003">Cell membrane</keyword>
<feature type="transmembrane region" description="Helical" evidence="7">
    <location>
        <begin position="370"/>
        <end position="389"/>
    </location>
</feature>
<keyword evidence="5 7" id="KW-1133">Transmembrane helix</keyword>
<dbReference type="PANTHER" id="PTHR23513">
    <property type="entry name" value="INTEGRAL MEMBRANE EFFLUX PROTEIN-RELATED"/>
    <property type="match status" value="1"/>
</dbReference>
<feature type="transmembrane region" description="Helical" evidence="7">
    <location>
        <begin position="221"/>
        <end position="244"/>
    </location>
</feature>
<sequence length="409" mass="41678">MTYDGILSPLAHPGFLRYFVGQVVTNVGTWFQNLALSLVVLEATGSAQALGGVTFAQFLPILLLSIHAGRIVDRVSSRTVLLVGAALSAVVVLLLAAAVATDNASLAVVYGLVACLGAVNAFERVAAQAIIRSLVSADRLGRAVSLSTIAVAAGRSIGPGLAGLLFQAAGPVVCLLANAASFVLVFVLLLFVRPREERAGHRPDPLRGGLGGLLRDRSLRLLLIVNAAIALLALNLNIVLTSMVSLTFHGSATSVGLNHVLNAVGAVVGGLVATALPRVSTGTLATGCALLGTTLFTSALPGTLPLFLLLAPVLGLGFGFYTAVINAAAQAAAPPGAVGRVMALMLLGNVGMAPFGGLISGWIIDRSSAHVSLLVGAAVAVTCAIAVVLRPPRRGDRPPRCTTDHESEL</sequence>
<feature type="transmembrane region" description="Helical" evidence="7">
    <location>
        <begin position="104"/>
        <end position="122"/>
    </location>
</feature>
<dbReference type="GO" id="GO:0005886">
    <property type="term" value="C:plasma membrane"/>
    <property type="evidence" value="ECO:0007669"/>
    <property type="project" value="UniProtKB-SubCell"/>
</dbReference>
<dbReference type="CDD" id="cd06173">
    <property type="entry name" value="MFS_MefA_like"/>
    <property type="match status" value="1"/>
</dbReference>